<organism evidence="2 3">
    <name type="scientific">Bradyrhizobium neotropicale</name>
    <dbReference type="NCBI Taxonomy" id="1497615"/>
    <lineage>
        <taxon>Bacteria</taxon>
        <taxon>Pseudomonadati</taxon>
        <taxon>Pseudomonadota</taxon>
        <taxon>Alphaproteobacteria</taxon>
        <taxon>Hyphomicrobiales</taxon>
        <taxon>Nitrobacteraceae</taxon>
        <taxon>Bradyrhizobium</taxon>
    </lineage>
</organism>
<dbReference type="Proteomes" id="UP000077173">
    <property type="component" value="Unassembled WGS sequence"/>
</dbReference>
<dbReference type="EMBL" id="LSEF01000048">
    <property type="protein sequence ID" value="OAF16965.1"/>
    <property type="molecule type" value="Genomic_DNA"/>
</dbReference>
<dbReference type="RefSeq" id="WP_063678674.1">
    <property type="nucleotide sequence ID" value="NZ_LSEF01000048.1"/>
</dbReference>
<gene>
    <name evidence="2" type="ORF">AXW67_10810</name>
</gene>
<dbReference type="AlphaFoldDB" id="A0A176ZAN5"/>
<name>A0A176ZAN5_9BRAD</name>
<keyword evidence="1" id="KW-0472">Membrane</keyword>
<sequence length="108" mass="11605">MRRQSESLLLLPLLPIFLAGMFPMLLIGLLGFLGLALFGMLLICAGLACGNEAHDTFQHDVVVHGYARGPERAAQASSMHEATRLALQVEAMGLVLIIAAVIGFLYAR</sequence>
<evidence type="ECO:0000256" key="1">
    <source>
        <dbReference type="SAM" id="Phobius"/>
    </source>
</evidence>
<reference evidence="2 3" key="1">
    <citation type="submission" date="2016-02" db="EMBL/GenBank/DDBJ databases">
        <title>Draft genome sequence of the strain BR 10247T Bradyrhizobium neotropicale isolated from nodules of Centrolobium paraense.</title>
        <authorList>
            <person name="Simoes-Araujo J.L."/>
            <person name="Barauna A.C."/>
            <person name="Silva K."/>
            <person name="Zilli J.E."/>
        </authorList>
    </citation>
    <scope>NUCLEOTIDE SEQUENCE [LARGE SCALE GENOMIC DNA]</scope>
    <source>
        <strain evidence="2 3">BR 10247</strain>
    </source>
</reference>
<keyword evidence="1" id="KW-1133">Transmembrane helix</keyword>
<evidence type="ECO:0000313" key="2">
    <source>
        <dbReference type="EMBL" id="OAF16965.1"/>
    </source>
</evidence>
<keyword evidence="1" id="KW-0812">Transmembrane</keyword>
<accession>A0A176ZAN5</accession>
<dbReference type="GeneID" id="32586668"/>
<proteinExistence type="predicted"/>
<keyword evidence="3" id="KW-1185">Reference proteome</keyword>
<protein>
    <submittedName>
        <fullName evidence="2">Uncharacterized protein</fullName>
    </submittedName>
</protein>
<evidence type="ECO:0000313" key="3">
    <source>
        <dbReference type="Proteomes" id="UP000077173"/>
    </source>
</evidence>
<feature type="transmembrane region" description="Helical" evidence="1">
    <location>
        <begin position="85"/>
        <end position="107"/>
    </location>
</feature>
<comment type="caution">
    <text evidence="2">The sequence shown here is derived from an EMBL/GenBank/DDBJ whole genome shotgun (WGS) entry which is preliminary data.</text>
</comment>
<feature type="transmembrane region" description="Helical" evidence="1">
    <location>
        <begin position="29"/>
        <end position="49"/>
    </location>
</feature>